<sequence length="121" mass="13730">MENTDKQVAEPLLQKFTILSIKGLGHYRCNIKKLQAYLNGNHVTVSPNILPADQDSWTGNTNQTIFTRQSKPMSTKFFSAVPQLSGNEQIYRHSSCAPQTVRQRKDISPLNILEYRSCCTK</sequence>
<organism evidence="1 2">
    <name type="scientific">Dreissena polymorpha</name>
    <name type="common">Zebra mussel</name>
    <name type="synonym">Mytilus polymorpha</name>
    <dbReference type="NCBI Taxonomy" id="45954"/>
    <lineage>
        <taxon>Eukaryota</taxon>
        <taxon>Metazoa</taxon>
        <taxon>Spiralia</taxon>
        <taxon>Lophotrochozoa</taxon>
        <taxon>Mollusca</taxon>
        <taxon>Bivalvia</taxon>
        <taxon>Autobranchia</taxon>
        <taxon>Heteroconchia</taxon>
        <taxon>Euheterodonta</taxon>
        <taxon>Imparidentia</taxon>
        <taxon>Neoheterodontei</taxon>
        <taxon>Myida</taxon>
        <taxon>Dreissenoidea</taxon>
        <taxon>Dreissenidae</taxon>
        <taxon>Dreissena</taxon>
    </lineage>
</organism>
<protein>
    <submittedName>
        <fullName evidence="1">Uncharacterized protein</fullName>
    </submittedName>
</protein>
<gene>
    <name evidence="1" type="ORF">DPMN_089055</name>
</gene>
<keyword evidence="2" id="KW-1185">Reference proteome</keyword>
<comment type="caution">
    <text evidence="1">The sequence shown here is derived from an EMBL/GenBank/DDBJ whole genome shotgun (WGS) entry which is preliminary data.</text>
</comment>
<proteinExistence type="predicted"/>
<name>A0A9D4QYG4_DREPO</name>
<reference evidence="1" key="1">
    <citation type="journal article" date="2019" name="bioRxiv">
        <title>The Genome of the Zebra Mussel, Dreissena polymorpha: A Resource for Invasive Species Research.</title>
        <authorList>
            <person name="McCartney M.A."/>
            <person name="Auch B."/>
            <person name="Kono T."/>
            <person name="Mallez S."/>
            <person name="Zhang Y."/>
            <person name="Obille A."/>
            <person name="Becker A."/>
            <person name="Abrahante J.E."/>
            <person name="Garbe J."/>
            <person name="Badalamenti J.P."/>
            <person name="Herman A."/>
            <person name="Mangelson H."/>
            <person name="Liachko I."/>
            <person name="Sullivan S."/>
            <person name="Sone E.D."/>
            <person name="Koren S."/>
            <person name="Silverstein K.A.T."/>
            <person name="Beckman K.B."/>
            <person name="Gohl D.M."/>
        </authorList>
    </citation>
    <scope>NUCLEOTIDE SEQUENCE</scope>
    <source>
        <strain evidence="1">Duluth1</strain>
        <tissue evidence="1">Whole animal</tissue>
    </source>
</reference>
<dbReference type="AlphaFoldDB" id="A0A9D4QYG4"/>
<reference evidence="1" key="2">
    <citation type="submission" date="2020-11" db="EMBL/GenBank/DDBJ databases">
        <authorList>
            <person name="McCartney M.A."/>
            <person name="Auch B."/>
            <person name="Kono T."/>
            <person name="Mallez S."/>
            <person name="Becker A."/>
            <person name="Gohl D.M."/>
            <person name="Silverstein K.A.T."/>
            <person name="Koren S."/>
            <person name="Bechman K.B."/>
            <person name="Herman A."/>
            <person name="Abrahante J.E."/>
            <person name="Garbe J."/>
        </authorList>
    </citation>
    <scope>NUCLEOTIDE SEQUENCE</scope>
    <source>
        <strain evidence="1">Duluth1</strain>
        <tissue evidence="1">Whole animal</tissue>
    </source>
</reference>
<dbReference type="EMBL" id="JAIWYP010000003">
    <property type="protein sequence ID" value="KAH3846750.1"/>
    <property type="molecule type" value="Genomic_DNA"/>
</dbReference>
<accession>A0A9D4QYG4</accession>
<dbReference type="Proteomes" id="UP000828390">
    <property type="component" value="Unassembled WGS sequence"/>
</dbReference>
<evidence type="ECO:0000313" key="2">
    <source>
        <dbReference type="Proteomes" id="UP000828390"/>
    </source>
</evidence>
<evidence type="ECO:0000313" key="1">
    <source>
        <dbReference type="EMBL" id="KAH3846750.1"/>
    </source>
</evidence>